<dbReference type="InterPro" id="IPR007267">
    <property type="entry name" value="GtrA_DPMS_TM"/>
</dbReference>
<dbReference type="Pfam" id="PF04138">
    <property type="entry name" value="GtrA_DPMS_TM"/>
    <property type="match status" value="1"/>
</dbReference>
<evidence type="ECO:0000256" key="5">
    <source>
        <dbReference type="ARBA" id="ARBA00023136"/>
    </source>
</evidence>
<dbReference type="PANTHER" id="PTHR38459:SF1">
    <property type="entry name" value="PROPHAGE BACTOPRENOL-LINKED GLUCOSE TRANSLOCASE HOMOLOG"/>
    <property type="match status" value="1"/>
</dbReference>
<dbReference type="EMBL" id="JACSQP010000009">
    <property type="protein sequence ID" value="MBD7958575.1"/>
    <property type="molecule type" value="Genomic_DNA"/>
</dbReference>
<dbReference type="RefSeq" id="WP_191719767.1">
    <property type="nucleotide sequence ID" value="NZ_JACSQP010000009.1"/>
</dbReference>
<feature type="transmembrane region" description="Helical" evidence="6">
    <location>
        <begin position="113"/>
        <end position="135"/>
    </location>
</feature>
<comment type="subcellular location">
    <subcellularLocation>
        <location evidence="1">Membrane</location>
        <topology evidence="1">Multi-pass membrane protein</topology>
    </subcellularLocation>
</comment>
<keyword evidence="3 6" id="KW-0812">Transmembrane</keyword>
<keyword evidence="4 6" id="KW-1133">Transmembrane helix</keyword>
<evidence type="ECO:0000256" key="3">
    <source>
        <dbReference type="ARBA" id="ARBA00022692"/>
    </source>
</evidence>
<feature type="transmembrane region" description="Helical" evidence="6">
    <location>
        <begin position="12"/>
        <end position="37"/>
    </location>
</feature>
<proteinExistence type="inferred from homology"/>
<comment type="similarity">
    <text evidence="2">Belongs to the GtrA family.</text>
</comment>
<evidence type="ECO:0000256" key="1">
    <source>
        <dbReference type="ARBA" id="ARBA00004141"/>
    </source>
</evidence>
<feature type="transmembrane region" description="Helical" evidence="6">
    <location>
        <begin position="43"/>
        <end position="60"/>
    </location>
</feature>
<evidence type="ECO:0000313" key="9">
    <source>
        <dbReference type="Proteomes" id="UP000648352"/>
    </source>
</evidence>
<dbReference type="PANTHER" id="PTHR38459">
    <property type="entry name" value="PROPHAGE BACTOPRENOL-LINKED GLUCOSE TRANSLOCASE HOMOLOG"/>
    <property type="match status" value="1"/>
</dbReference>
<protein>
    <submittedName>
        <fullName evidence="8">GtrA family protein</fullName>
    </submittedName>
</protein>
<keyword evidence="9" id="KW-1185">Reference proteome</keyword>
<evidence type="ECO:0000256" key="2">
    <source>
        <dbReference type="ARBA" id="ARBA00009399"/>
    </source>
</evidence>
<sequence length="160" mass="17317">MQLPPRAKRLLALGSRFLTVGAISTVIEIAVFNLLLVGFGWDAVAAKIVASLVALVNAYFGNRQWTFRHRARRQRWLEVSLFIAVNAFCTVLGAVIVWLGVDAAASLLDREPGALVVNVVNLASIVVVVLARFGFYHGVVFRVSPAPRAATEPGTPAHRS</sequence>
<organism evidence="8 9">
    <name type="scientific">Microbacterium pullorum</name>
    <dbReference type="NCBI Taxonomy" id="2762236"/>
    <lineage>
        <taxon>Bacteria</taxon>
        <taxon>Bacillati</taxon>
        <taxon>Actinomycetota</taxon>
        <taxon>Actinomycetes</taxon>
        <taxon>Micrococcales</taxon>
        <taxon>Microbacteriaceae</taxon>
        <taxon>Microbacterium</taxon>
    </lineage>
</organism>
<comment type="caution">
    <text evidence="8">The sequence shown here is derived from an EMBL/GenBank/DDBJ whole genome shotgun (WGS) entry which is preliminary data.</text>
</comment>
<dbReference type="InterPro" id="IPR051401">
    <property type="entry name" value="GtrA_CellWall_Glycosyl"/>
</dbReference>
<evidence type="ECO:0000259" key="7">
    <source>
        <dbReference type="Pfam" id="PF04138"/>
    </source>
</evidence>
<evidence type="ECO:0000313" key="8">
    <source>
        <dbReference type="EMBL" id="MBD7958575.1"/>
    </source>
</evidence>
<evidence type="ECO:0000256" key="4">
    <source>
        <dbReference type="ARBA" id="ARBA00022989"/>
    </source>
</evidence>
<name>A0ABR8S544_9MICO</name>
<accession>A0ABR8S544</accession>
<feature type="domain" description="GtrA/DPMS transmembrane" evidence="7">
    <location>
        <begin position="16"/>
        <end position="141"/>
    </location>
</feature>
<evidence type="ECO:0000256" key="6">
    <source>
        <dbReference type="SAM" id="Phobius"/>
    </source>
</evidence>
<reference evidence="8 9" key="1">
    <citation type="submission" date="2020-08" db="EMBL/GenBank/DDBJ databases">
        <title>A Genomic Blueprint of the Chicken Gut Microbiome.</title>
        <authorList>
            <person name="Gilroy R."/>
            <person name="Ravi A."/>
            <person name="Getino M."/>
            <person name="Pursley I."/>
            <person name="Horton D.L."/>
            <person name="Alikhan N.-F."/>
            <person name="Baker D."/>
            <person name="Gharbi K."/>
            <person name="Hall N."/>
            <person name="Watson M."/>
            <person name="Adriaenssens E.M."/>
            <person name="Foster-Nyarko E."/>
            <person name="Jarju S."/>
            <person name="Secka A."/>
            <person name="Antonio M."/>
            <person name="Oren A."/>
            <person name="Chaudhuri R."/>
            <person name="La Ragione R.M."/>
            <person name="Hildebrand F."/>
            <person name="Pallen M.J."/>
        </authorList>
    </citation>
    <scope>NUCLEOTIDE SEQUENCE [LARGE SCALE GENOMIC DNA]</scope>
    <source>
        <strain evidence="8 9">Sa4CUA7</strain>
    </source>
</reference>
<keyword evidence="5 6" id="KW-0472">Membrane</keyword>
<gene>
    <name evidence="8" type="ORF">H9651_13070</name>
</gene>
<dbReference type="Proteomes" id="UP000648352">
    <property type="component" value="Unassembled WGS sequence"/>
</dbReference>
<feature type="transmembrane region" description="Helical" evidence="6">
    <location>
        <begin position="81"/>
        <end position="101"/>
    </location>
</feature>